<dbReference type="RefSeq" id="WP_142453284.1">
    <property type="nucleotide sequence ID" value="NZ_FXTP01000002.1"/>
</dbReference>
<evidence type="ECO:0000256" key="1">
    <source>
        <dbReference type="ARBA" id="ARBA00022617"/>
    </source>
</evidence>
<dbReference type="EMBL" id="FXTP01000002">
    <property type="protein sequence ID" value="SMO46201.1"/>
    <property type="molecule type" value="Genomic_DNA"/>
</dbReference>
<keyword evidence="5" id="KW-1133">Transmembrane helix</keyword>
<dbReference type="Proteomes" id="UP000317557">
    <property type="component" value="Unassembled WGS sequence"/>
</dbReference>
<keyword evidence="5" id="KW-0472">Membrane</keyword>
<evidence type="ECO:0000259" key="6">
    <source>
        <dbReference type="PROSITE" id="PS51007"/>
    </source>
</evidence>
<evidence type="ECO:0000256" key="2">
    <source>
        <dbReference type="ARBA" id="ARBA00022723"/>
    </source>
</evidence>
<keyword evidence="2 4" id="KW-0479">Metal-binding</keyword>
<dbReference type="GO" id="GO:0046872">
    <property type="term" value="F:metal ion binding"/>
    <property type="evidence" value="ECO:0007669"/>
    <property type="project" value="UniProtKB-KW"/>
</dbReference>
<feature type="domain" description="Cytochrome c" evidence="6">
    <location>
        <begin position="46"/>
        <end position="160"/>
    </location>
</feature>
<evidence type="ECO:0000256" key="5">
    <source>
        <dbReference type="SAM" id="Phobius"/>
    </source>
</evidence>
<keyword evidence="8" id="KW-1185">Reference proteome</keyword>
<evidence type="ECO:0000256" key="4">
    <source>
        <dbReference type="PROSITE-ProRule" id="PRU00433"/>
    </source>
</evidence>
<protein>
    <submittedName>
        <fullName evidence="7">Cytochrome c</fullName>
    </submittedName>
</protein>
<organism evidence="7 8">
    <name type="scientific">Gracilimonas mengyeensis</name>
    <dbReference type="NCBI Taxonomy" id="1302730"/>
    <lineage>
        <taxon>Bacteria</taxon>
        <taxon>Pseudomonadati</taxon>
        <taxon>Balneolota</taxon>
        <taxon>Balneolia</taxon>
        <taxon>Balneolales</taxon>
        <taxon>Balneolaceae</taxon>
        <taxon>Gracilimonas</taxon>
    </lineage>
</organism>
<dbReference type="PROSITE" id="PS51007">
    <property type="entry name" value="CYTC"/>
    <property type="match status" value="2"/>
</dbReference>
<dbReference type="Gene3D" id="1.10.760.10">
    <property type="entry name" value="Cytochrome c-like domain"/>
    <property type="match status" value="2"/>
</dbReference>
<dbReference type="SUPFAM" id="SSF46626">
    <property type="entry name" value="Cytochrome c"/>
    <property type="match status" value="2"/>
</dbReference>
<keyword evidence="1 4" id="KW-0349">Heme</keyword>
<dbReference type="InterPro" id="IPR036909">
    <property type="entry name" value="Cyt_c-like_dom_sf"/>
</dbReference>
<evidence type="ECO:0000313" key="8">
    <source>
        <dbReference type="Proteomes" id="UP000317557"/>
    </source>
</evidence>
<feature type="domain" description="Cytochrome c" evidence="6">
    <location>
        <begin position="196"/>
        <end position="313"/>
    </location>
</feature>
<gene>
    <name evidence="7" type="ORF">SAMN06265219_102282</name>
</gene>
<dbReference type="AlphaFoldDB" id="A0A521BGZ0"/>
<dbReference type="InterPro" id="IPR009056">
    <property type="entry name" value="Cyt_c-like_dom"/>
</dbReference>
<evidence type="ECO:0000256" key="3">
    <source>
        <dbReference type="ARBA" id="ARBA00023004"/>
    </source>
</evidence>
<dbReference type="OrthoDB" id="9809720at2"/>
<proteinExistence type="predicted"/>
<keyword evidence="5" id="KW-0812">Transmembrane</keyword>
<feature type="transmembrane region" description="Helical" evidence="5">
    <location>
        <begin position="7"/>
        <end position="26"/>
    </location>
</feature>
<dbReference type="PANTHER" id="PTHR35008">
    <property type="entry name" value="BLL4482 PROTEIN-RELATED"/>
    <property type="match status" value="1"/>
</dbReference>
<accession>A0A521BGZ0</accession>
<name>A0A521BGZ0_9BACT</name>
<dbReference type="GO" id="GO:0020037">
    <property type="term" value="F:heme binding"/>
    <property type="evidence" value="ECO:0007669"/>
    <property type="project" value="InterPro"/>
</dbReference>
<dbReference type="InterPro" id="IPR051459">
    <property type="entry name" value="Cytochrome_c-type_DH"/>
</dbReference>
<dbReference type="Pfam" id="PF00034">
    <property type="entry name" value="Cytochrom_C"/>
    <property type="match status" value="1"/>
</dbReference>
<dbReference type="PANTHER" id="PTHR35008:SF8">
    <property type="entry name" value="ALCOHOL DEHYDROGENASE CYTOCHROME C SUBUNIT"/>
    <property type="match status" value="1"/>
</dbReference>
<evidence type="ECO:0000313" key="7">
    <source>
        <dbReference type="EMBL" id="SMO46201.1"/>
    </source>
</evidence>
<keyword evidence="3 4" id="KW-0408">Iron</keyword>
<sequence length="327" mass="35856">MRTLLKITGGIILVVVVAAVAGLTYLKTALPNIDAPSDLQVERTNERIEHGEYLANNVMSCMHCHSPQQKTKFAHPAYPDSLGAGGTHYGPEEGIPGHLYTPNITPAGIGDWSDGELYRAITSGVSKDGRPLFPLMPYLNYSQMAKEDIYSVIAYLRTLYPIENEVPASELAFPMNFIVHTIPAPPQHQPAPDTANPVAWGKYLVTAASCADCHTPKEQGADIPGMEFAGGMEFPMIDGSTARTANITPDVKTGIGSWDEKAFIKRFKDYADTSFVFDEVAHGQFNTAMPWKNYSQMGDKELKAIYAYLQTVVPVQNEIVKFTPVNQ</sequence>
<dbReference type="GO" id="GO:0009055">
    <property type="term" value="F:electron transfer activity"/>
    <property type="evidence" value="ECO:0007669"/>
    <property type="project" value="InterPro"/>
</dbReference>
<reference evidence="7 8" key="1">
    <citation type="submission" date="2017-05" db="EMBL/GenBank/DDBJ databases">
        <authorList>
            <person name="Varghese N."/>
            <person name="Submissions S."/>
        </authorList>
    </citation>
    <scope>NUCLEOTIDE SEQUENCE [LARGE SCALE GENOMIC DNA]</scope>
    <source>
        <strain evidence="7 8">DSM 21985</strain>
    </source>
</reference>